<evidence type="ECO:0000313" key="13">
    <source>
        <dbReference type="Ensembl" id="ENSSLDP00000018756.1"/>
    </source>
</evidence>
<feature type="compositionally biased region" description="Polar residues" evidence="10">
    <location>
        <begin position="404"/>
        <end position="414"/>
    </location>
</feature>
<feature type="region of interest" description="Disordered" evidence="10">
    <location>
        <begin position="324"/>
        <end position="448"/>
    </location>
</feature>
<evidence type="ECO:0000256" key="6">
    <source>
        <dbReference type="ARBA" id="ARBA00022553"/>
    </source>
</evidence>
<accession>A0A3B4XQE2</accession>
<organism evidence="13 14">
    <name type="scientific">Seriola lalandi dorsalis</name>
    <dbReference type="NCBI Taxonomy" id="1841481"/>
    <lineage>
        <taxon>Eukaryota</taxon>
        <taxon>Metazoa</taxon>
        <taxon>Chordata</taxon>
        <taxon>Craniata</taxon>
        <taxon>Vertebrata</taxon>
        <taxon>Euteleostomi</taxon>
        <taxon>Actinopterygii</taxon>
        <taxon>Neopterygii</taxon>
        <taxon>Teleostei</taxon>
        <taxon>Neoteleostei</taxon>
        <taxon>Acanthomorphata</taxon>
        <taxon>Carangaria</taxon>
        <taxon>Carangiformes</taxon>
        <taxon>Carangidae</taxon>
        <taxon>Seriola</taxon>
    </lineage>
</organism>
<evidence type="ECO:0000256" key="9">
    <source>
        <dbReference type="ARBA" id="ARBA00023242"/>
    </source>
</evidence>
<evidence type="ECO:0000256" key="1">
    <source>
        <dbReference type="ARBA" id="ARBA00004123"/>
    </source>
</evidence>
<keyword evidence="7" id="KW-0805">Transcription regulation</keyword>
<keyword evidence="4" id="KW-0963">Cytoplasm</keyword>
<feature type="region of interest" description="Disordered" evidence="10">
    <location>
        <begin position="694"/>
        <end position="730"/>
    </location>
</feature>
<dbReference type="Ensembl" id="ENSSLDT00000019388.1">
    <property type="protein sequence ID" value="ENSSLDP00000018756.1"/>
    <property type="gene ID" value="ENSSLDG00000014733.1"/>
</dbReference>
<keyword evidence="6" id="KW-0597">Phosphoprotein</keyword>
<evidence type="ECO:0000256" key="8">
    <source>
        <dbReference type="ARBA" id="ARBA00023163"/>
    </source>
</evidence>
<feature type="compositionally biased region" description="Low complexity" evidence="10">
    <location>
        <begin position="381"/>
        <end position="403"/>
    </location>
</feature>
<dbReference type="Proteomes" id="UP000261360">
    <property type="component" value="Unplaced"/>
</dbReference>
<feature type="compositionally biased region" description="Low complexity" evidence="10">
    <location>
        <begin position="257"/>
        <end position="268"/>
    </location>
</feature>
<name>A0A3B4XQE2_SERLL</name>
<comment type="subcellular location">
    <subcellularLocation>
        <location evidence="2">Cytoplasm</location>
    </subcellularLocation>
    <subcellularLocation>
        <location evidence="1">Nucleus</location>
    </subcellularLocation>
</comment>
<feature type="compositionally biased region" description="Low complexity" evidence="10">
    <location>
        <begin position="712"/>
        <end position="727"/>
    </location>
</feature>
<keyword evidence="8" id="KW-0804">Transcription</keyword>
<evidence type="ECO:0000256" key="2">
    <source>
        <dbReference type="ARBA" id="ARBA00004496"/>
    </source>
</evidence>
<feature type="region of interest" description="Disordered" evidence="10">
    <location>
        <begin position="241"/>
        <end position="283"/>
    </location>
</feature>
<dbReference type="GO" id="GO:0030015">
    <property type="term" value="C:CCR4-NOT core complex"/>
    <property type="evidence" value="ECO:0007669"/>
    <property type="project" value="InterPro"/>
</dbReference>
<reference evidence="13" key="2">
    <citation type="submission" date="2025-09" db="UniProtKB">
        <authorList>
            <consortium name="Ensembl"/>
        </authorList>
    </citation>
    <scope>IDENTIFICATION</scope>
</reference>
<reference evidence="13" key="1">
    <citation type="submission" date="2025-08" db="UniProtKB">
        <authorList>
            <consortium name="Ensembl"/>
        </authorList>
    </citation>
    <scope>IDENTIFICATION</scope>
</reference>
<dbReference type="GO" id="GO:0005634">
    <property type="term" value="C:nucleus"/>
    <property type="evidence" value="ECO:0007669"/>
    <property type="project" value="UniProtKB-SubCell"/>
</dbReference>
<dbReference type="GO" id="GO:2000036">
    <property type="term" value="P:regulation of stem cell population maintenance"/>
    <property type="evidence" value="ECO:0007669"/>
    <property type="project" value="UniProtKB-ARBA"/>
</dbReference>
<feature type="region of interest" description="Disordered" evidence="10">
    <location>
        <begin position="577"/>
        <end position="669"/>
    </location>
</feature>
<dbReference type="GO" id="GO:0006355">
    <property type="term" value="P:regulation of DNA-templated transcription"/>
    <property type="evidence" value="ECO:0007669"/>
    <property type="project" value="InterPro"/>
</dbReference>
<keyword evidence="9" id="KW-0539">Nucleus</keyword>
<sequence length="870" mass="92589">MADKRKLQGEIDRCLKKVAEGVEQFEDIWQKLHNAANANQKEKYEADLKKEIKKLQRLRDQIKTWVASNEIKDKRQLVENRKLIETQMERFKVVERETKTKAYSKEGLGLAQKVDPAQREKEETGQWLTNTIDTLNMQVDQFESEVESLSVQTRKKKGDKEKQDRIEELKRLIERHRFHIRMLETILRMLDNDSVPVDAIQKIKDDVEYYIDSSQDPDFEENEFLYDDLDLEDIPAALVATSPSGQGNVEDEMYLHSSSTPTSTTSSSPIPPSPATCTASPVKNGTPSLLSSFSSSTTSGSSSSSSLVSMASVVGGIPPVPTSSSLIGSFSSAVQQHQHQPAQQQQQPQPPNQPQQQQQQPTQTKPSVPSNNTPSPPSNPLLPASTAPSLLTPSTPSLSVPNSQSQPTSGPTPASSLGIGLGLGLSKGGMTGTSSANQMPGLGLGGHPTPLNTMAGLLSGSTPAPYAQAAASGGLGLSSTTQSSISVESSTSIPTSGSSGVTTNGAGTGLGLLGSSPAHSSLSGSILGLVPGQSVAPGASQVPPSSVSTTSSVVGMMGGNGGNVGVVGGVGVNAAPARPPSGLKQNGSTSYSAVVAESSTESALSTPSQSQSSQPSSLSSSTSQPMDNGPSLISSITLPPSSPSPSFSDSTPGGGSLLNGPHSYTQASEGLKAPEPLSSLKAMAERAALGSSLDGEIPNLHLTDRGRNDIFSGSSAAPGTPAAPQPSVSEVSIPPSLGVCPLGPTPLPKDQLYQQAMQESAWTHMPHPSDSERIRQYLMRNPCPTLPFHHQIPPHHSDSIEFYQRLSTETLFFIFYYLEGTKAQYLSAKALKKQSWRFHTKYMMWFQRHEEPKTITDEFEQVQLYHSSFP</sequence>
<evidence type="ECO:0000259" key="12">
    <source>
        <dbReference type="Pfam" id="PF04153"/>
    </source>
</evidence>
<evidence type="ECO:0000256" key="7">
    <source>
        <dbReference type="ARBA" id="ARBA00023015"/>
    </source>
</evidence>
<keyword evidence="14" id="KW-1185">Reference proteome</keyword>
<proteinExistence type="inferred from homology"/>
<evidence type="ECO:0000256" key="4">
    <source>
        <dbReference type="ARBA" id="ARBA00022490"/>
    </source>
</evidence>
<dbReference type="PIRSF" id="PIRSF005290">
    <property type="entry name" value="NOT_su_3_5"/>
    <property type="match status" value="1"/>
</dbReference>
<dbReference type="InterPro" id="IPR040168">
    <property type="entry name" value="Not2/3/5"/>
</dbReference>
<evidence type="ECO:0000259" key="11">
    <source>
        <dbReference type="Pfam" id="PF04065"/>
    </source>
</evidence>
<evidence type="ECO:0000313" key="14">
    <source>
        <dbReference type="Proteomes" id="UP000261360"/>
    </source>
</evidence>
<feature type="compositionally biased region" description="Low complexity" evidence="10">
    <location>
        <begin position="477"/>
        <end position="502"/>
    </location>
</feature>
<feature type="domain" description="NOT2/NOT3/NOT5 C-terminal" evidence="12">
    <location>
        <begin position="762"/>
        <end position="862"/>
    </location>
</feature>
<feature type="compositionally biased region" description="Gly residues" evidence="10">
    <location>
        <begin position="419"/>
        <end position="431"/>
    </location>
</feature>
<dbReference type="InterPro" id="IPR007207">
    <property type="entry name" value="Not_N"/>
</dbReference>
<dbReference type="InterPro" id="IPR007282">
    <property type="entry name" value="NOT2/3/5_C"/>
</dbReference>
<feature type="compositionally biased region" description="Low complexity" evidence="10">
    <location>
        <begin position="354"/>
        <end position="373"/>
    </location>
</feature>
<feature type="domain" description="CCR4-Not complex component Not N-terminal" evidence="11">
    <location>
        <begin position="4"/>
        <end position="232"/>
    </location>
</feature>
<evidence type="ECO:0000256" key="3">
    <source>
        <dbReference type="ARBA" id="ARBA00007682"/>
    </source>
</evidence>
<comment type="similarity">
    <text evidence="3">Belongs to the CNOT2/3/5 family.</text>
</comment>
<feature type="compositionally biased region" description="Low complexity" evidence="10">
    <location>
        <begin position="335"/>
        <end position="347"/>
    </location>
</feature>
<evidence type="ECO:0000256" key="5">
    <source>
        <dbReference type="ARBA" id="ARBA00022491"/>
    </source>
</evidence>
<dbReference type="InterPro" id="IPR012270">
    <property type="entry name" value="CCR4-NOT_su3/5"/>
</dbReference>
<feature type="region of interest" description="Disordered" evidence="10">
    <location>
        <begin position="535"/>
        <end position="554"/>
    </location>
</feature>
<dbReference type="Pfam" id="PF04153">
    <property type="entry name" value="NOT2_3_5_C"/>
    <property type="match status" value="1"/>
</dbReference>
<dbReference type="GO" id="GO:0005737">
    <property type="term" value="C:cytoplasm"/>
    <property type="evidence" value="ECO:0007669"/>
    <property type="project" value="UniProtKB-SubCell"/>
</dbReference>
<feature type="compositionally biased region" description="Polar residues" evidence="10">
    <location>
        <begin position="324"/>
        <end position="334"/>
    </location>
</feature>
<feature type="region of interest" description="Disordered" evidence="10">
    <location>
        <begin position="465"/>
        <end position="502"/>
    </location>
</feature>
<evidence type="ECO:0000256" key="10">
    <source>
        <dbReference type="SAM" id="MobiDB-lite"/>
    </source>
</evidence>
<dbReference type="InterPro" id="IPR038635">
    <property type="entry name" value="CCR4-NOT_su2/3/5_C_sf"/>
</dbReference>
<dbReference type="GeneTree" id="ENSGT00390000014743"/>
<dbReference type="AlphaFoldDB" id="A0A3B4XQE2"/>
<feature type="compositionally biased region" description="Low complexity" evidence="10">
    <location>
        <begin position="588"/>
        <end position="651"/>
    </location>
</feature>
<dbReference type="Pfam" id="PF04065">
    <property type="entry name" value="Not3"/>
    <property type="match status" value="1"/>
</dbReference>
<keyword evidence="5" id="KW-0678">Repressor</keyword>
<dbReference type="PANTHER" id="PTHR23326">
    <property type="entry name" value="CCR4 NOT-RELATED"/>
    <property type="match status" value="1"/>
</dbReference>
<dbReference type="Gene3D" id="2.30.30.1020">
    <property type="entry name" value="CCR4-NOT complex subunit 2/3/5, C-terminal domain"/>
    <property type="match status" value="1"/>
</dbReference>
<feature type="compositionally biased region" description="Low complexity" evidence="10">
    <location>
        <begin position="542"/>
        <end position="554"/>
    </location>
</feature>
<protein>
    <submittedName>
        <fullName evidence="13">CCR4-NOT transcription complex, subunit 3a</fullName>
    </submittedName>
</protein>